<organism evidence="1">
    <name type="scientific">Tanacetum cinerariifolium</name>
    <name type="common">Dalmatian daisy</name>
    <name type="synonym">Chrysanthemum cinerariifolium</name>
    <dbReference type="NCBI Taxonomy" id="118510"/>
    <lineage>
        <taxon>Eukaryota</taxon>
        <taxon>Viridiplantae</taxon>
        <taxon>Streptophyta</taxon>
        <taxon>Embryophyta</taxon>
        <taxon>Tracheophyta</taxon>
        <taxon>Spermatophyta</taxon>
        <taxon>Magnoliopsida</taxon>
        <taxon>eudicotyledons</taxon>
        <taxon>Gunneridae</taxon>
        <taxon>Pentapetalae</taxon>
        <taxon>asterids</taxon>
        <taxon>campanulids</taxon>
        <taxon>Asterales</taxon>
        <taxon>Asteraceae</taxon>
        <taxon>Asteroideae</taxon>
        <taxon>Anthemideae</taxon>
        <taxon>Anthemidinae</taxon>
        <taxon>Tanacetum</taxon>
    </lineage>
</organism>
<dbReference type="AlphaFoldDB" id="A0A6L2MMK4"/>
<proteinExistence type="predicted"/>
<accession>A0A6L2MMK4</accession>
<name>A0A6L2MMK4_TANCI</name>
<reference evidence="1" key="1">
    <citation type="journal article" date="2019" name="Sci. Rep.">
        <title>Draft genome of Tanacetum cinerariifolium, the natural source of mosquito coil.</title>
        <authorList>
            <person name="Yamashiro T."/>
            <person name="Shiraishi A."/>
            <person name="Satake H."/>
            <person name="Nakayama K."/>
        </authorList>
    </citation>
    <scope>NUCLEOTIDE SEQUENCE</scope>
</reference>
<dbReference type="EMBL" id="BKCJ010006904">
    <property type="protein sequence ID" value="GEU74537.1"/>
    <property type="molecule type" value="Genomic_DNA"/>
</dbReference>
<gene>
    <name evidence="1" type="ORF">Tci_046515</name>
</gene>
<evidence type="ECO:0000313" key="1">
    <source>
        <dbReference type="EMBL" id="GEU74537.1"/>
    </source>
</evidence>
<protein>
    <submittedName>
        <fullName evidence="1">Uncharacterized protein</fullName>
    </submittedName>
</protein>
<comment type="caution">
    <text evidence="1">The sequence shown here is derived from an EMBL/GenBank/DDBJ whole genome shotgun (WGS) entry which is preliminary data.</text>
</comment>
<sequence>MMFFRGSACTSKIAEDLKTYTCAFIMNLSLSMDHEHEVLNLDSAGTRLLALISGIRMMGSSLLIRYEACVEMTNDDHKVVGCILSVVELPRVDESKRNDTNFLKLLHSFSISFVWESSTPVNYMPDVPVQATTVIPFLDEANNRLPRLITKGGY</sequence>